<keyword evidence="3" id="KW-1185">Reference proteome</keyword>
<reference evidence="2" key="2">
    <citation type="submission" date="2022-01" db="EMBL/GenBank/DDBJ databases">
        <authorList>
            <person name="Yamashiro T."/>
            <person name="Shiraishi A."/>
            <person name="Satake H."/>
            <person name="Nakayama K."/>
        </authorList>
    </citation>
    <scope>NUCLEOTIDE SEQUENCE</scope>
</reference>
<dbReference type="InterPro" id="IPR039537">
    <property type="entry name" value="Retrotran_Ty1/copia-like"/>
</dbReference>
<name>A0ABQ5FJ87_9ASTR</name>
<protein>
    <submittedName>
        <fullName evidence="2">Retrotransposon protein, putative, ty1-copia subclass</fullName>
    </submittedName>
</protein>
<dbReference type="EMBL" id="BQNB010017404">
    <property type="protein sequence ID" value="GJT62772.1"/>
    <property type="molecule type" value="Genomic_DNA"/>
</dbReference>
<dbReference type="Pfam" id="PF13976">
    <property type="entry name" value="gag_pre-integrs"/>
    <property type="match status" value="1"/>
</dbReference>
<dbReference type="PANTHER" id="PTHR42648">
    <property type="entry name" value="TRANSPOSASE, PUTATIVE-RELATED"/>
    <property type="match status" value="1"/>
</dbReference>
<evidence type="ECO:0000313" key="3">
    <source>
        <dbReference type="Proteomes" id="UP001151760"/>
    </source>
</evidence>
<accession>A0ABQ5FJ87</accession>
<evidence type="ECO:0000259" key="1">
    <source>
        <dbReference type="Pfam" id="PF13976"/>
    </source>
</evidence>
<dbReference type="InterPro" id="IPR025724">
    <property type="entry name" value="GAG-pre-integrase_dom"/>
</dbReference>
<dbReference type="PANTHER" id="PTHR42648:SF27">
    <property type="entry name" value="RNA-DIRECTED DNA POLYMERASE"/>
    <property type="match status" value="1"/>
</dbReference>
<evidence type="ECO:0000313" key="2">
    <source>
        <dbReference type="EMBL" id="GJT62772.1"/>
    </source>
</evidence>
<feature type="domain" description="GAG-pre-integrase" evidence="1">
    <location>
        <begin position="11"/>
        <end position="59"/>
    </location>
</feature>
<gene>
    <name evidence="2" type="ORF">Tco_1006305</name>
</gene>
<dbReference type="Proteomes" id="UP001151760">
    <property type="component" value="Unassembled WGS sequence"/>
</dbReference>
<sequence length="161" mass="18798">MYNVSNKRAKHALDSYYLCHCRLGHINKKCMDMLQRDGLPQPTHDESHKKCKSCISRKMARKPFPHQVERAKDLLGLIHTDGYALETVARILNMVPTKKFDRTPYEIWHGKASKLSYLRVWGCEALVKRDTPDVSLCGVNYMISSFKFIFRRLNQKQHFNG</sequence>
<reference evidence="2" key="1">
    <citation type="journal article" date="2022" name="Int. J. Mol. Sci.">
        <title>Draft Genome of Tanacetum Coccineum: Genomic Comparison of Closely Related Tanacetum-Family Plants.</title>
        <authorList>
            <person name="Yamashiro T."/>
            <person name="Shiraishi A."/>
            <person name="Nakayama K."/>
            <person name="Satake H."/>
        </authorList>
    </citation>
    <scope>NUCLEOTIDE SEQUENCE</scope>
</reference>
<proteinExistence type="predicted"/>
<comment type="caution">
    <text evidence="2">The sequence shown here is derived from an EMBL/GenBank/DDBJ whole genome shotgun (WGS) entry which is preliminary data.</text>
</comment>
<organism evidence="2 3">
    <name type="scientific">Tanacetum coccineum</name>
    <dbReference type="NCBI Taxonomy" id="301880"/>
    <lineage>
        <taxon>Eukaryota</taxon>
        <taxon>Viridiplantae</taxon>
        <taxon>Streptophyta</taxon>
        <taxon>Embryophyta</taxon>
        <taxon>Tracheophyta</taxon>
        <taxon>Spermatophyta</taxon>
        <taxon>Magnoliopsida</taxon>
        <taxon>eudicotyledons</taxon>
        <taxon>Gunneridae</taxon>
        <taxon>Pentapetalae</taxon>
        <taxon>asterids</taxon>
        <taxon>campanulids</taxon>
        <taxon>Asterales</taxon>
        <taxon>Asteraceae</taxon>
        <taxon>Asteroideae</taxon>
        <taxon>Anthemideae</taxon>
        <taxon>Anthemidinae</taxon>
        <taxon>Tanacetum</taxon>
    </lineage>
</organism>